<protein>
    <submittedName>
        <fullName evidence="2">Uncharacterized protein</fullName>
    </submittedName>
</protein>
<sequence>MRGLDVHMDHNIGRRLKSLFVTLTSMAGYDGRAPYAQTSTEEETTMVAPTAAEAATAAGETSSDAHCRHSSASHSAIHSHRSSAFGAVSMDRLYLDDKGEFPDGSLCYHFFRINRARALLDVLKVMPFDISRGSRQDCRYFDVLLLSPPSRQHSGDLQTAEAQRHKLEAQYCSSYKRMKWDNLRKRTSVLGIPSGRLRRSGSLIASSKEHSKRSDPSQMGSSVRAPASISQLPGPSFPASLHSAADTSESPTLFDPIDETNVHATASNTGSVYCDAVEMTPGSAWGPEFD</sequence>
<dbReference type="EMBL" id="UYRU01069511">
    <property type="protein sequence ID" value="VDN18793.1"/>
    <property type="molecule type" value="Genomic_DNA"/>
</dbReference>
<reference evidence="2 3" key="1">
    <citation type="submission" date="2018-11" db="EMBL/GenBank/DDBJ databases">
        <authorList>
            <consortium name="Pathogen Informatics"/>
        </authorList>
    </citation>
    <scope>NUCLEOTIDE SEQUENCE [LARGE SCALE GENOMIC DNA]</scope>
</reference>
<evidence type="ECO:0000313" key="2">
    <source>
        <dbReference type="EMBL" id="VDN18793.1"/>
    </source>
</evidence>
<evidence type="ECO:0000313" key="3">
    <source>
        <dbReference type="Proteomes" id="UP000281553"/>
    </source>
</evidence>
<gene>
    <name evidence="2" type="ORF">DILT_LOCUS13269</name>
</gene>
<feature type="region of interest" description="Disordered" evidence="1">
    <location>
        <begin position="201"/>
        <end position="256"/>
    </location>
</feature>
<dbReference type="Proteomes" id="UP000281553">
    <property type="component" value="Unassembled WGS sequence"/>
</dbReference>
<dbReference type="AlphaFoldDB" id="A0A3P7M5T6"/>
<organism evidence="2 3">
    <name type="scientific">Dibothriocephalus latus</name>
    <name type="common">Fish tapeworm</name>
    <name type="synonym">Diphyllobothrium latum</name>
    <dbReference type="NCBI Taxonomy" id="60516"/>
    <lineage>
        <taxon>Eukaryota</taxon>
        <taxon>Metazoa</taxon>
        <taxon>Spiralia</taxon>
        <taxon>Lophotrochozoa</taxon>
        <taxon>Platyhelminthes</taxon>
        <taxon>Cestoda</taxon>
        <taxon>Eucestoda</taxon>
        <taxon>Diphyllobothriidea</taxon>
        <taxon>Diphyllobothriidae</taxon>
        <taxon>Dibothriocephalus</taxon>
    </lineage>
</organism>
<evidence type="ECO:0000256" key="1">
    <source>
        <dbReference type="SAM" id="MobiDB-lite"/>
    </source>
</evidence>
<feature type="non-terminal residue" evidence="2">
    <location>
        <position position="290"/>
    </location>
</feature>
<name>A0A3P7M5T6_DIBLA</name>
<accession>A0A3P7M5T6</accession>
<proteinExistence type="predicted"/>
<keyword evidence="3" id="KW-1185">Reference proteome</keyword>
<dbReference type="OrthoDB" id="10051416at2759"/>